<gene>
    <name evidence="4" type="primary">LOC106740866</name>
</gene>
<dbReference type="GeneID" id="106740866"/>
<feature type="region of interest" description="Disordered" evidence="1">
    <location>
        <begin position="40"/>
        <end position="69"/>
    </location>
</feature>
<feature type="signal peptide" evidence="2">
    <location>
        <begin position="1"/>
        <end position="22"/>
    </location>
</feature>
<dbReference type="OrthoDB" id="7554799at2759"/>
<reference evidence="4" key="1">
    <citation type="submission" date="2025-08" db="UniProtKB">
        <authorList>
            <consortium name="RefSeq"/>
        </authorList>
    </citation>
    <scope>IDENTIFICATION</scope>
</reference>
<sequence>MQVSVIVMLTVLSLEIVDFSETFKGVRPYKYFSPRPWRPPRWHPRGKTQKRFHAKRRPPHKYRPYESDRHRYAPHYEDYDVDIPDNDKPYIIVIQLPQRKEKRKKRPYERVHVVKPSEYKRETDYINDDDDADYDGDGDSELKVYKLNDNKVQIKVNDRLSVLTS</sequence>
<evidence type="ECO:0000256" key="2">
    <source>
        <dbReference type="SAM" id="SignalP"/>
    </source>
</evidence>
<dbReference type="KEGG" id="dqu:106740866"/>
<keyword evidence="3" id="KW-1185">Reference proteome</keyword>
<dbReference type="Proteomes" id="UP000515204">
    <property type="component" value="Unplaced"/>
</dbReference>
<feature type="compositionally biased region" description="Basic residues" evidence="1">
    <location>
        <begin position="40"/>
        <end position="62"/>
    </location>
</feature>
<evidence type="ECO:0000313" key="3">
    <source>
        <dbReference type="Proteomes" id="UP000515204"/>
    </source>
</evidence>
<evidence type="ECO:0000256" key="1">
    <source>
        <dbReference type="SAM" id="MobiDB-lite"/>
    </source>
</evidence>
<name>A0A6P3WP37_DINQU</name>
<protein>
    <submittedName>
        <fullName evidence="4">Uncharacterized protein LOC106740866</fullName>
    </submittedName>
</protein>
<proteinExistence type="predicted"/>
<organism evidence="3 4">
    <name type="scientific">Dinoponera quadriceps</name>
    <name type="common">South American ant</name>
    <dbReference type="NCBI Taxonomy" id="609295"/>
    <lineage>
        <taxon>Eukaryota</taxon>
        <taxon>Metazoa</taxon>
        <taxon>Ecdysozoa</taxon>
        <taxon>Arthropoda</taxon>
        <taxon>Hexapoda</taxon>
        <taxon>Insecta</taxon>
        <taxon>Pterygota</taxon>
        <taxon>Neoptera</taxon>
        <taxon>Endopterygota</taxon>
        <taxon>Hymenoptera</taxon>
        <taxon>Apocrita</taxon>
        <taxon>Aculeata</taxon>
        <taxon>Formicoidea</taxon>
        <taxon>Formicidae</taxon>
        <taxon>Ponerinae</taxon>
        <taxon>Ponerini</taxon>
        <taxon>Dinoponera</taxon>
    </lineage>
</organism>
<dbReference type="AlphaFoldDB" id="A0A6P3WP37"/>
<feature type="chain" id="PRO_5028130737" evidence="2">
    <location>
        <begin position="23"/>
        <end position="165"/>
    </location>
</feature>
<accession>A0A6P3WP37</accession>
<dbReference type="RefSeq" id="XP_014467803.1">
    <property type="nucleotide sequence ID" value="XM_014612317.1"/>
</dbReference>
<evidence type="ECO:0000313" key="4">
    <source>
        <dbReference type="RefSeq" id="XP_014467803.1"/>
    </source>
</evidence>
<keyword evidence="2" id="KW-0732">Signal</keyword>